<dbReference type="AlphaFoldDB" id="A0A2T8KWE9"/>
<dbReference type="Gramene" id="PVH66501">
    <property type="protein sequence ID" value="PVH66501"/>
    <property type="gene ID" value="PAHAL_1G264500"/>
</dbReference>
<sequence>MQRRRHIRQDAAAAPCCCSCSTSIGLAHFVSLPFPVPVRKRPSRVPGVARPCPILH</sequence>
<accession>A0A2T8KWE9</accession>
<name>A0A2T8KWE9_9POAL</name>
<protein>
    <submittedName>
        <fullName evidence="1">Uncharacterized protein</fullName>
    </submittedName>
</protein>
<gene>
    <name evidence="1" type="ORF">PAHAL_1G264500</name>
</gene>
<dbReference type="Proteomes" id="UP000243499">
    <property type="component" value="Chromosome 1"/>
</dbReference>
<dbReference type="EMBL" id="CM008046">
    <property type="protein sequence ID" value="PVH66501.1"/>
    <property type="molecule type" value="Genomic_DNA"/>
</dbReference>
<organism evidence="1">
    <name type="scientific">Panicum hallii</name>
    <dbReference type="NCBI Taxonomy" id="206008"/>
    <lineage>
        <taxon>Eukaryota</taxon>
        <taxon>Viridiplantae</taxon>
        <taxon>Streptophyta</taxon>
        <taxon>Embryophyta</taxon>
        <taxon>Tracheophyta</taxon>
        <taxon>Spermatophyta</taxon>
        <taxon>Magnoliopsida</taxon>
        <taxon>Liliopsida</taxon>
        <taxon>Poales</taxon>
        <taxon>Poaceae</taxon>
        <taxon>PACMAD clade</taxon>
        <taxon>Panicoideae</taxon>
        <taxon>Panicodae</taxon>
        <taxon>Paniceae</taxon>
        <taxon>Panicinae</taxon>
        <taxon>Panicum</taxon>
        <taxon>Panicum sect. Panicum</taxon>
    </lineage>
</organism>
<reference evidence="1" key="1">
    <citation type="submission" date="2018-04" db="EMBL/GenBank/DDBJ databases">
        <title>WGS assembly of Panicum hallii.</title>
        <authorList>
            <person name="Lovell J."/>
            <person name="Jenkins J."/>
            <person name="Lowry D."/>
            <person name="Mamidi S."/>
            <person name="Sreedasyam A."/>
            <person name="Weng X."/>
            <person name="Barry K."/>
            <person name="Bonette J."/>
            <person name="Campitelli B."/>
            <person name="Daum C."/>
            <person name="Gordon S."/>
            <person name="Gould B."/>
            <person name="Lipzen A."/>
            <person name="Macqueen A."/>
            <person name="Palacio-Mejia J."/>
            <person name="Plott C."/>
            <person name="Shakirov E."/>
            <person name="Shu S."/>
            <person name="Yoshinaga Y."/>
            <person name="Zane M."/>
            <person name="Rokhsar D."/>
            <person name="Grimwood J."/>
            <person name="Schmutz J."/>
            <person name="Juenger T."/>
        </authorList>
    </citation>
    <scope>NUCLEOTIDE SEQUENCE [LARGE SCALE GENOMIC DNA]</scope>
    <source>
        <strain evidence="1">FIL2</strain>
    </source>
</reference>
<proteinExistence type="predicted"/>
<evidence type="ECO:0000313" key="1">
    <source>
        <dbReference type="EMBL" id="PVH66501.1"/>
    </source>
</evidence>